<dbReference type="OrthoDB" id="31005at2759"/>
<dbReference type="InterPro" id="IPR016068">
    <property type="entry name" value="Translin_N"/>
</dbReference>
<accession>A0A381L4S1</accession>
<evidence type="ECO:0000256" key="5">
    <source>
        <dbReference type="ARBA" id="ARBA00023242"/>
    </source>
</evidence>
<evidence type="ECO:0000256" key="4">
    <source>
        <dbReference type="ARBA" id="ARBA00022490"/>
    </source>
</evidence>
<dbReference type="AlphaFoldDB" id="A0A381L4S1"/>
<reference evidence="6" key="1">
    <citation type="submission" date="2018-07" db="EMBL/GenBank/DDBJ databases">
        <authorList>
            <person name="Quirk P.G."/>
            <person name="Krulwich T.A."/>
        </authorList>
    </citation>
    <scope>NUCLEOTIDE SEQUENCE</scope>
    <source>
        <strain evidence="6">96224</strain>
    </source>
</reference>
<dbReference type="GO" id="GO:0005737">
    <property type="term" value="C:cytoplasm"/>
    <property type="evidence" value="ECO:0007669"/>
    <property type="project" value="UniProtKB-SubCell"/>
</dbReference>
<dbReference type="EMBL" id="UIGY01000033">
    <property type="protein sequence ID" value="SUZ08903.1"/>
    <property type="molecule type" value="Genomic_DNA"/>
</dbReference>
<dbReference type="CDD" id="cd14820">
    <property type="entry name" value="TRAX"/>
    <property type="match status" value="1"/>
</dbReference>
<organism evidence="6">
    <name type="scientific">Blumeria graminis f. sp. tritici 96224</name>
    <dbReference type="NCBI Taxonomy" id="1268274"/>
    <lineage>
        <taxon>Eukaryota</taxon>
        <taxon>Fungi</taxon>
        <taxon>Dikarya</taxon>
        <taxon>Ascomycota</taxon>
        <taxon>Pezizomycotina</taxon>
        <taxon>Leotiomycetes</taxon>
        <taxon>Erysiphales</taxon>
        <taxon>Erysiphaceae</taxon>
        <taxon>Blumeria</taxon>
    </lineage>
</organism>
<comment type="similarity">
    <text evidence="3">Belongs to the translin family.</text>
</comment>
<dbReference type="GO" id="GO:0043565">
    <property type="term" value="F:sequence-specific DNA binding"/>
    <property type="evidence" value="ECO:0007669"/>
    <property type="project" value="InterPro"/>
</dbReference>
<evidence type="ECO:0000313" key="6">
    <source>
        <dbReference type="EMBL" id="SUZ08903.1"/>
    </source>
</evidence>
<dbReference type="GO" id="GO:0005634">
    <property type="term" value="C:nucleus"/>
    <property type="evidence" value="ECO:0007669"/>
    <property type="project" value="UniProtKB-SubCell"/>
</dbReference>
<sequence>MSSSKRSYDGSTKESKLNMFIPMFEKFRDDLDKHHDRRERVIKASRDITAASKKMFNTTNRVRELSTDYPPKLLSEISEKEVIIRQQFESIRPDLQGINSWRYQPQISPGLQEFVEAISLQHYLRTQTIISLEESSKQLPSGIELSGEDFLLGLFDVVGELMRFAITTMATTAKIPGAINKEGSKQDILMDLRTLRAHFEELCVPPCRSNWLAQNFDKKMEVMRQCVQKVEHAAYGKIVRGQERPLGWVPPSSDE</sequence>
<dbReference type="Gene3D" id="1.20.58.190">
    <property type="entry name" value="Translin, domain 1"/>
    <property type="match status" value="1"/>
</dbReference>
<dbReference type="InterPro" id="IPR016069">
    <property type="entry name" value="Translin_C"/>
</dbReference>
<dbReference type="InterPro" id="IPR002848">
    <property type="entry name" value="Translin_fam"/>
</dbReference>
<proteinExistence type="inferred from homology"/>
<dbReference type="SUPFAM" id="SSF74784">
    <property type="entry name" value="Translin"/>
    <property type="match status" value="1"/>
</dbReference>
<dbReference type="PANTHER" id="PTHR10741">
    <property type="entry name" value="TRANSLIN AND TRANSLIN ASSOCIATED PROTEIN X"/>
    <property type="match status" value="1"/>
</dbReference>
<keyword evidence="5" id="KW-0539">Nucleus</keyword>
<comment type="subcellular location">
    <subcellularLocation>
        <location evidence="2">Cytoplasm</location>
    </subcellularLocation>
    <subcellularLocation>
        <location evidence="1">Nucleus</location>
    </subcellularLocation>
</comment>
<keyword evidence="4" id="KW-0963">Cytoplasm</keyword>
<evidence type="ECO:0000256" key="1">
    <source>
        <dbReference type="ARBA" id="ARBA00004123"/>
    </source>
</evidence>
<dbReference type="Gene3D" id="1.20.58.200">
    <property type="entry name" value="Translin, domain 2"/>
    <property type="match status" value="1"/>
</dbReference>
<dbReference type="Pfam" id="PF01997">
    <property type="entry name" value="Translin"/>
    <property type="match status" value="1"/>
</dbReference>
<evidence type="ECO:0000256" key="2">
    <source>
        <dbReference type="ARBA" id="ARBA00004496"/>
    </source>
</evidence>
<gene>
    <name evidence="6" type="ORF">BGT96224V2_LOCUS2064</name>
</gene>
<dbReference type="InterPro" id="IPR036081">
    <property type="entry name" value="Translin_sf"/>
</dbReference>
<evidence type="ECO:0000256" key="3">
    <source>
        <dbReference type="ARBA" id="ARBA00005902"/>
    </source>
</evidence>
<name>A0A381L4S1_BLUGR</name>
<protein>
    <submittedName>
        <fullName evidence="6">Bgt-3468</fullName>
    </submittedName>
</protein>